<keyword evidence="4 9" id="KW-0812">Transmembrane</keyword>
<evidence type="ECO:0008006" key="12">
    <source>
        <dbReference type="Google" id="ProtNLM"/>
    </source>
</evidence>
<feature type="region of interest" description="Disordered" evidence="8">
    <location>
        <begin position="299"/>
        <end position="328"/>
    </location>
</feature>
<dbReference type="Proteomes" id="UP001168821">
    <property type="component" value="Unassembled WGS sequence"/>
</dbReference>
<evidence type="ECO:0000256" key="8">
    <source>
        <dbReference type="SAM" id="MobiDB-lite"/>
    </source>
</evidence>
<feature type="transmembrane region" description="Helical" evidence="9">
    <location>
        <begin position="42"/>
        <end position="66"/>
    </location>
</feature>
<dbReference type="PANTHER" id="PTHR11923:SF89">
    <property type="entry name" value="GH15894P"/>
    <property type="match status" value="1"/>
</dbReference>
<feature type="compositionally biased region" description="Basic and acidic residues" evidence="8">
    <location>
        <begin position="243"/>
        <end position="252"/>
    </location>
</feature>
<comment type="similarity">
    <text evidence="2">Belongs to the CD36 family.</text>
</comment>
<evidence type="ECO:0000256" key="5">
    <source>
        <dbReference type="ARBA" id="ARBA00022989"/>
    </source>
</evidence>
<feature type="region of interest" description="Disordered" evidence="8">
    <location>
        <begin position="239"/>
        <end position="259"/>
    </location>
</feature>
<sequence length="347" mass="38866">MSTVEDEISTADTEDALIKGSRHSSETISTTERKHKTKCAPICFIVTSAFLCLWGISSLIWTPFYILMRERLRMTPGLPAYEWWKNPPDEVLFKTYIFNVTNSEEFLNNTDTKLNLAEIGPLVFMEKLTHTNVTFNENGTMTYVATRKAIFLPEMNNIDLNATIIVPNWALLGIASYLADQSLFVKLAYNLLTRSVKPQQFVKVTINQFLWNFTDPLMEAAHKVSPYLVPTKNLGVLSRHRQGSNDERKSGRSDASNYLLRTPARPRAVSLGGEYCGGTITRGQRALNILLPPPCARCVRGPQHRQGSNNDRKSGRSDASNYLLRTPARPRAVSLGGEYCGGTITRG</sequence>
<keyword evidence="6 9" id="KW-0472">Membrane</keyword>
<dbReference type="GO" id="GO:0005886">
    <property type="term" value="C:plasma membrane"/>
    <property type="evidence" value="ECO:0007669"/>
    <property type="project" value="UniProtKB-SubCell"/>
</dbReference>
<proteinExistence type="inferred from homology"/>
<keyword evidence="11" id="KW-1185">Reference proteome</keyword>
<dbReference type="GO" id="GO:0005044">
    <property type="term" value="F:scavenger receptor activity"/>
    <property type="evidence" value="ECO:0007669"/>
    <property type="project" value="TreeGrafter"/>
</dbReference>
<gene>
    <name evidence="10" type="ORF">Zmor_017487</name>
</gene>
<name>A0AA38MCL6_9CUCU</name>
<comment type="caution">
    <text evidence="10">The sequence shown here is derived from an EMBL/GenBank/DDBJ whole genome shotgun (WGS) entry which is preliminary data.</text>
</comment>
<organism evidence="10 11">
    <name type="scientific">Zophobas morio</name>
    <dbReference type="NCBI Taxonomy" id="2755281"/>
    <lineage>
        <taxon>Eukaryota</taxon>
        <taxon>Metazoa</taxon>
        <taxon>Ecdysozoa</taxon>
        <taxon>Arthropoda</taxon>
        <taxon>Hexapoda</taxon>
        <taxon>Insecta</taxon>
        <taxon>Pterygota</taxon>
        <taxon>Neoptera</taxon>
        <taxon>Endopterygota</taxon>
        <taxon>Coleoptera</taxon>
        <taxon>Polyphaga</taxon>
        <taxon>Cucujiformia</taxon>
        <taxon>Tenebrionidae</taxon>
        <taxon>Zophobas</taxon>
    </lineage>
</organism>
<keyword evidence="5 9" id="KW-1133">Transmembrane helix</keyword>
<evidence type="ECO:0000313" key="11">
    <source>
        <dbReference type="Proteomes" id="UP001168821"/>
    </source>
</evidence>
<evidence type="ECO:0000313" key="10">
    <source>
        <dbReference type="EMBL" id="KAJ3651444.1"/>
    </source>
</evidence>
<evidence type="ECO:0000256" key="4">
    <source>
        <dbReference type="ARBA" id="ARBA00022692"/>
    </source>
</evidence>
<evidence type="ECO:0000256" key="2">
    <source>
        <dbReference type="ARBA" id="ARBA00010532"/>
    </source>
</evidence>
<dbReference type="PANTHER" id="PTHR11923">
    <property type="entry name" value="SCAVENGER RECEPTOR CLASS B TYPE-1 SR-B1"/>
    <property type="match status" value="1"/>
</dbReference>
<accession>A0AA38MCL6</accession>
<reference evidence="10" key="1">
    <citation type="journal article" date="2023" name="G3 (Bethesda)">
        <title>Whole genome assemblies of Zophobas morio and Tenebrio molitor.</title>
        <authorList>
            <person name="Kaur S."/>
            <person name="Stinson S.A."/>
            <person name="diCenzo G.C."/>
        </authorList>
    </citation>
    <scope>NUCLEOTIDE SEQUENCE</scope>
    <source>
        <strain evidence="10">QUZm001</strain>
    </source>
</reference>
<evidence type="ECO:0000256" key="1">
    <source>
        <dbReference type="ARBA" id="ARBA00004236"/>
    </source>
</evidence>
<evidence type="ECO:0000256" key="3">
    <source>
        <dbReference type="ARBA" id="ARBA00022475"/>
    </source>
</evidence>
<evidence type="ECO:0000256" key="7">
    <source>
        <dbReference type="ARBA" id="ARBA00023180"/>
    </source>
</evidence>
<keyword evidence="7" id="KW-0325">Glycoprotein</keyword>
<evidence type="ECO:0000256" key="9">
    <source>
        <dbReference type="SAM" id="Phobius"/>
    </source>
</evidence>
<keyword evidence="3" id="KW-1003">Cell membrane</keyword>
<dbReference type="AlphaFoldDB" id="A0AA38MCL6"/>
<protein>
    <recommendedName>
        <fullName evidence="12">Scavenger receptor class B member 1</fullName>
    </recommendedName>
</protein>
<evidence type="ECO:0000256" key="6">
    <source>
        <dbReference type="ARBA" id="ARBA00023136"/>
    </source>
</evidence>
<dbReference type="Pfam" id="PF01130">
    <property type="entry name" value="CD36"/>
    <property type="match status" value="1"/>
</dbReference>
<dbReference type="EMBL" id="JALNTZ010000005">
    <property type="protein sequence ID" value="KAJ3651444.1"/>
    <property type="molecule type" value="Genomic_DNA"/>
</dbReference>
<dbReference type="InterPro" id="IPR002159">
    <property type="entry name" value="CD36_fam"/>
</dbReference>
<dbReference type="GO" id="GO:0005737">
    <property type="term" value="C:cytoplasm"/>
    <property type="evidence" value="ECO:0007669"/>
    <property type="project" value="TreeGrafter"/>
</dbReference>
<comment type="subcellular location">
    <subcellularLocation>
        <location evidence="1">Cell membrane</location>
    </subcellularLocation>
</comment>